<comment type="caution">
    <text evidence="1">The sequence shown here is derived from an EMBL/GenBank/DDBJ whole genome shotgun (WGS) entry which is preliminary data.</text>
</comment>
<proteinExistence type="predicted"/>
<dbReference type="EMBL" id="BLQM01000369">
    <property type="protein sequence ID" value="GMH86053.1"/>
    <property type="molecule type" value="Genomic_DNA"/>
</dbReference>
<evidence type="ECO:0000313" key="2">
    <source>
        <dbReference type="Proteomes" id="UP001162640"/>
    </source>
</evidence>
<sequence>MNNTLNNFTLSVNDAHDAHDDANDNAHSALNSSIKPWESGGIRNQILSFGDRLEELELENESLKKCNEELKRNQLNAGQQQGGENNHNTGVIGLSNSDKKVLEVQNDMRILLAHQRTLMSTFEQKAFALGKSERNLETFKKMHEAELVRMSVRVDGLMDALVVAKSGVEEEKLKRFKVLEELEWFKRREESLVREVERKNEAIKAMRVHAGKIGEQYKKSVMDRRGEGDRWVLELAELKAELAEERSARVVREGKEEEREEMKRTVDYLLGVIERQQEMLIRDANVGSQAQKERIVEQRIIEEDEDETTVGVNEEIIAALPNEQKSGPAKYASRRFSTLPI</sequence>
<accession>A0A9W7EQK8</accession>
<organism evidence="1 2">
    <name type="scientific">Triparma laevis f. inornata</name>
    <dbReference type="NCBI Taxonomy" id="1714386"/>
    <lineage>
        <taxon>Eukaryota</taxon>
        <taxon>Sar</taxon>
        <taxon>Stramenopiles</taxon>
        <taxon>Ochrophyta</taxon>
        <taxon>Bolidophyceae</taxon>
        <taxon>Parmales</taxon>
        <taxon>Triparmaceae</taxon>
        <taxon>Triparma</taxon>
    </lineage>
</organism>
<reference evidence="2" key="1">
    <citation type="journal article" date="2023" name="Commun. Biol.">
        <title>Genome analysis of Parmales, the sister group of diatoms, reveals the evolutionary specialization of diatoms from phago-mixotrophs to photoautotrophs.</title>
        <authorList>
            <person name="Ban H."/>
            <person name="Sato S."/>
            <person name="Yoshikawa S."/>
            <person name="Yamada K."/>
            <person name="Nakamura Y."/>
            <person name="Ichinomiya M."/>
            <person name="Sato N."/>
            <person name="Blanc-Mathieu R."/>
            <person name="Endo H."/>
            <person name="Kuwata A."/>
            <person name="Ogata H."/>
        </authorList>
    </citation>
    <scope>NUCLEOTIDE SEQUENCE [LARGE SCALE GENOMIC DNA]</scope>
</reference>
<evidence type="ECO:0000313" key="1">
    <source>
        <dbReference type="EMBL" id="GMH86053.1"/>
    </source>
</evidence>
<protein>
    <submittedName>
        <fullName evidence="1">Uncharacterized protein</fullName>
    </submittedName>
</protein>
<dbReference type="Proteomes" id="UP001162640">
    <property type="component" value="Unassembled WGS sequence"/>
</dbReference>
<gene>
    <name evidence="1" type="ORF">TL16_g10422</name>
</gene>
<dbReference type="AlphaFoldDB" id="A0A9W7EQK8"/>
<name>A0A9W7EQK8_9STRA</name>